<organism evidence="1 2">
    <name type="scientific">Armillaria luteobubalina</name>
    <dbReference type="NCBI Taxonomy" id="153913"/>
    <lineage>
        <taxon>Eukaryota</taxon>
        <taxon>Fungi</taxon>
        <taxon>Dikarya</taxon>
        <taxon>Basidiomycota</taxon>
        <taxon>Agaricomycotina</taxon>
        <taxon>Agaricomycetes</taxon>
        <taxon>Agaricomycetidae</taxon>
        <taxon>Agaricales</taxon>
        <taxon>Marasmiineae</taxon>
        <taxon>Physalacriaceae</taxon>
        <taxon>Armillaria</taxon>
    </lineage>
</organism>
<accession>A0AA39PB77</accession>
<name>A0AA39PB77_9AGAR</name>
<sequence>MGKWPNLATLTLGLFGYQDDFTLGPPNDITFEKFLSNHSTLNYIRFAWNFKQWLLPDNVSTCLRCDTLPKLSTYIGIYQQLAELLHPENIMSLDLTCEPLSDSNVRGEWEDMSIVVTNHDDPQ</sequence>
<dbReference type="Proteomes" id="UP001175228">
    <property type="component" value="Unassembled WGS sequence"/>
</dbReference>
<proteinExistence type="predicted"/>
<evidence type="ECO:0000313" key="2">
    <source>
        <dbReference type="Proteomes" id="UP001175228"/>
    </source>
</evidence>
<reference evidence="1" key="1">
    <citation type="submission" date="2023-06" db="EMBL/GenBank/DDBJ databases">
        <authorList>
            <consortium name="Lawrence Berkeley National Laboratory"/>
            <person name="Ahrendt S."/>
            <person name="Sahu N."/>
            <person name="Indic B."/>
            <person name="Wong-Bajracharya J."/>
            <person name="Merenyi Z."/>
            <person name="Ke H.-M."/>
            <person name="Monk M."/>
            <person name="Kocsube S."/>
            <person name="Drula E."/>
            <person name="Lipzen A."/>
            <person name="Balint B."/>
            <person name="Henrissat B."/>
            <person name="Andreopoulos B."/>
            <person name="Martin F.M."/>
            <person name="Harder C.B."/>
            <person name="Rigling D."/>
            <person name="Ford K.L."/>
            <person name="Foster G.D."/>
            <person name="Pangilinan J."/>
            <person name="Papanicolaou A."/>
            <person name="Barry K."/>
            <person name="LaButti K."/>
            <person name="Viragh M."/>
            <person name="Koriabine M."/>
            <person name="Yan M."/>
            <person name="Riley R."/>
            <person name="Champramary S."/>
            <person name="Plett K.L."/>
            <person name="Tsai I.J."/>
            <person name="Slot J."/>
            <person name="Sipos G."/>
            <person name="Plett J."/>
            <person name="Nagy L.G."/>
            <person name="Grigoriev I.V."/>
        </authorList>
    </citation>
    <scope>NUCLEOTIDE SEQUENCE</scope>
    <source>
        <strain evidence="1">HWK02</strain>
    </source>
</reference>
<evidence type="ECO:0000313" key="1">
    <source>
        <dbReference type="EMBL" id="KAK0480997.1"/>
    </source>
</evidence>
<keyword evidence="2" id="KW-1185">Reference proteome</keyword>
<dbReference type="AlphaFoldDB" id="A0AA39PB77"/>
<protein>
    <submittedName>
        <fullName evidence="1">Uncharacterized protein</fullName>
    </submittedName>
</protein>
<gene>
    <name evidence="1" type="ORF">EDD18DRAFT_1363598</name>
</gene>
<comment type="caution">
    <text evidence="1">The sequence shown here is derived from an EMBL/GenBank/DDBJ whole genome shotgun (WGS) entry which is preliminary data.</text>
</comment>
<dbReference type="EMBL" id="JAUEPU010000079">
    <property type="protein sequence ID" value="KAK0480997.1"/>
    <property type="molecule type" value="Genomic_DNA"/>
</dbReference>